<name>A0A165ZR86_9HYPH</name>
<dbReference type="PATRIC" id="fig|989403.3.peg.1588"/>
<comment type="caution">
    <text evidence="1">The sequence shown here is derived from an EMBL/GenBank/DDBJ whole genome shotgun (WGS) entry which is preliminary data.</text>
</comment>
<evidence type="ECO:0000313" key="2">
    <source>
        <dbReference type="Proteomes" id="UP000076577"/>
    </source>
</evidence>
<sequence>MKTAAKRRGLSAKALTTFSPTTRQNLTTIFSCHTCPEAVATLANKVARLESTLHFITLAEPQAPTSTLIWIVRHIPEISATFFKLQDFAHGIRTPIRGRLY</sequence>
<dbReference type="STRING" id="989403.SAMN05421798_103210"/>
<organism evidence="1 2">
    <name type="scientific">Pseudovibrio axinellae</name>
    <dbReference type="NCBI Taxonomy" id="989403"/>
    <lineage>
        <taxon>Bacteria</taxon>
        <taxon>Pseudomonadati</taxon>
        <taxon>Pseudomonadota</taxon>
        <taxon>Alphaproteobacteria</taxon>
        <taxon>Hyphomicrobiales</taxon>
        <taxon>Stappiaceae</taxon>
        <taxon>Pseudovibrio</taxon>
    </lineage>
</organism>
<accession>A0A165ZR86</accession>
<dbReference type="Proteomes" id="UP000076577">
    <property type="component" value="Unassembled WGS sequence"/>
</dbReference>
<reference evidence="1 2" key="1">
    <citation type="journal article" date="2016" name="Front. Microbiol.">
        <title>Comparative Genomic Analysis Reveals a Diverse Repertoire of Genes Involved in Prokaryote-Eukaryote Interactions within the Pseudovibrio Genus.</title>
        <authorList>
            <person name="Romano S."/>
            <person name="Fernandez-Guerra A."/>
            <person name="Reen F.J."/>
            <person name="Glockner F.O."/>
            <person name="Crowley S.P."/>
            <person name="O'Sullivan O."/>
            <person name="Cotter P.D."/>
            <person name="Adams C."/>
            <person name="Dobson A.D."/>
            <person name="O'Gara F."/>
        </authorList>
    </citation>
    <scope>NUCLEOTIDE SEQUENCE [LARGE SCALE GENOMIC DNA]</scope>
    <source>
        <strain evidence="1 2">Ad2</strain>
    </source>
</reference>
<dbReference type="AlphaFoldDB" id="A0A165ZR86"/>
<dbReference type="EMBL" id="LMCB01000010">
    <property type="protein sequence ID" value="KZL20195.1"/>
    <property type="molecule type" value="Genomic_DNA"/>
</dbReference>
<evidence type="ECO:0000313" key="1">
    <source>
        <dbReference type="EMBL" id="KZL20195.1"/>
    </source>
</evidence>
<proteinExistence type="predicted"/>
<keyword evidence="2" id="KW-1185">Reference proteome</keyword>
<protein>
    <submittedName>
        <fullName evidence="1">Uncharacterized protein</fullName>
    </submittedName>
</protein>
<gene>
    <name evidence="1" type="ORF">PsAD2_01489</name>
</gene>